<gene>
    <name evidence="2" type="ORF">GAK29_03532</name>
</gene>
<dbReference type="Proteomes" id="UP000490535">
    <property type="component" value="Unassembled WGS sequence"/>
</dbReference>
<evidence type="ECO:0000256" key="1">
    <source>
        <dbReference type="SAM" id="MobiDB-lite"/>
    </source>
</evidence>
<evidence type="ECO:0000313" key="3">
    <source>
        <dbReference type="Proteomes" id="UP000490535"/>
    </source>
</evidence>
<proteinExistence type="predicted"/>
<dbReference type="AlphaFoldDB" id="A0A833UL40"/>
<accession>A0A833UL40</accession>
<name>A0A833UL40_ACIBZ</name>
<feature type="region of interest" description="Disordered" evidence="1">
    <location>
        <begin position="1"/>
        <end position="25"/>
    </location>
</feature>
<organism evidence="2 3">
    <name type="scientific">Acinetobacter bereziniae</name>
    <name type="common">Acinetobacter genomosp. 10</name>
    <dbReference type="NCBI Taxonomy" id="106648"/>
    <lineage>
        <taxon>Bacteria</taxon>
        <taxon>Pseudomonadati</taxon>
        <taxon>Pseudomonadota</taxon>
        <taxon>Gammaproteobacteria</taxon>
        <taxon>Moraxellales</taxon>
        <taxon>Moraxellaceae</taxon>
        <taxon>Acinetobacter</taxon>
    </lineage>
</organism>
<sequence>MVRFSNVPSDINLDQSQVSQPEASQLSTLETNPSITAAELQHSKTANTQSDSQSIPVVESCGANEYSVDCYNDSVPRLYFMYSMNLDKPTLIESISLGKPIGFPDMLINEVKITAKDGHSCEVDTWSLDGETLTDMGLNVSLMPCPEKQVKHVDIKINGKFYRFV</sequence>
<dbReference type="EMBL" id="WNDP01000115">
    <property type="protein sequence ID" value="KAF1020810.1"/>
    <property type="molecule type" value="Genomic_DNA"/>
</dbReference>
<reference evidence="3" key="1">
    <citation type="journal article" date="2020" name="MBio">
        <title>Horizontal gene transfer to a defensive symbiont with a reduced genome amongst a multipartite beetle microbiome.</title>
        <authorList>
            <person name="Waterworth S.C."/>
            <person name="Florez L.V."/>
            <person name="Rees E.R."/>
            <person name="Hertweck C."/>
            <person name="Kaltenpoth M."/>
            <person name="Kwan J.C."/>
        </authorList>
    </citation>
    <scope>NUCLEOTIDE SEQUENCE [LARGE SCALE GENOMIC DNA]</scope>
</reference>
<protein>
    <submittedName>
        <fullName evidence="2">Uncharacterized protein</fullName>
    </submittedName>
</protein>
<comment type="caution">
    <text evidence="2">The sequence shown here is derived from an EMBL/GenBank/DDBJ whole genome shotgun (WGS) entry which is preliminary data.</text>
</comment>
<evidence type="ECO:0000313" key="2">
    <source>
        <dbReference type="EMBL" id="KAF1020810.1"/>
    </source>
</evidence>